<protein>
    <submittedName>
        <fullName evidence="9">NAD(P)H-dependent oxidoreductase</fullName>
    </submittedName>
</protein>
<feature type="domain" description="Nitroreductase" evidence="8">
    <location>
        <begin position="13"/>
        <end position="197"/>
    </location>
</feature>
<dbReference type="GeneID" id="58107745"/>
<comment type="similarity">
    <text evidence="2">Belongs to the nitroreductase family.</text>
</comment>
<dbReference type="Pfam" id="PF00881">
    <property type="entry name" value="Nitroreductase"/>
    <property type="match status" value="1"/>
</dbReference>
<evidence type="ECO:0000256" key="1">
    <source>
        <dbReference type="ARBA" id="ARBA00001917"/>
    </source>
</evidence>
<dbReference type="SUPFAM" id="SSF55469">
    <property type="entry name" value="FMN-dependent nitroreductase-like"/>
    <property type="match status" value="1"/>
</dbReference>
<evidence type="ECO:0000256" key="4">
    <source>
        <dbReference type="ARBA" id="ARBA00022643"/>
    </source>
</evidence>
<dbReference type="Gene3D" id="3.40.109.10">
    <property type="entry name" value="NADH Oxidase"/>
    <property type="match status" value="1"/>
</dbReference>
<keyword evidence="3" id="KW-0285">Flavoprotein</keyword>
<keyword evidence="4" id="KW-0288">FMN</keyword>
<dbReference type="InterPro" id="IPR050627">
    <property type="entry name" value="Nitroreductase/BluB"/>
</dbReference>
<evidence type="ECO:0000256" key="2">
    <source>
        <dbReference type="ARBA" id="ARBA00007118"/>
    </source>
</evidence>
<organism evidence="9 10">
    <name type="scientific">Apilactobacillus micheneri</name>
    <dbReference type="NCBI Taxonomy" id="1899430"/>
    <lineage>
        <taxon>Bacteria</taxon>
        <taxon>Bacillati</taxon>
        <taxon>Bacillota</taxon>
        <taxon>Bacilli</taxon>
        <taxon>Lactobacillales</taxon>
        <taxon>Lactobacillaceae</taxon>
        <taxon>Apilactobacillus</taxon>
    </lineage>
</organism>
<sequence length="218" mass="25236">MDKNEELIKVANRRYATKKFNPDKKISDKDWQTIMEVARLSPSSMGFAPWKFLLIENNDLKKDLYDHAWGAQNSLDGADKFVIILAKKNVTPTSKYVQHISEDVQNHSFDPNSAFVAKLQDFQDNDFKLNDERTLFEWSARQTYIPLANMMDAAATLDIDSCPIEGFNREQVENILKKYNAIDLNEWGVSVMAGFGYRDQEITPKKRQPMDEIYKVIK</sequence>
<dbReference type="RefSeq" id="WP_140923731.1">
    <property type="nucleotide sequence ID" value="NZ_QUBF01000001.1"/>
</dbReference>
<dbReference type="AlphaFoldDB" id="A0A9Q8IN19"/>
<comment type="caution">
    <text evidence="9">The sequence shown here is derived from an EMBL/GenBank/DDBJ whole genome shotgun (WGS) entry which is preliminary data.</text>
</comment>
<evidence type="ECO:0000256" key="6">
    <source>
        <dbReference type="ARBA" id="ARBA00023002"/>
    </source>
</evidence>
<evidence type="ECO:0000256" key="7">
    <source>
        <dbReference type="ARBA" id="ARBA00023027"/>
    </source>
</evidence>
<keyword evidence="5" id="KW-0521">NADP</keyword>
<dbReference type="GO" id="GO:0005829">
    <property type="term" value="C:cytosol"/>
    <property type="evidence" value="ECO:0007669"/>
    <property type="project" value="TreeGrafter"/>
</dbReference>
<dbReference type="InterPro" id="IPR029479">
    <property type="entry name" value="Nitroreductase"/>
</dbReference>
<proteinExistence type="inferred from homology"/>
<evidence type="ECO:0000256" key="5">
    <source>
        <dbReference type="ARBA" id="ARBA00022857"/>
    </source>
</evidence>
<dbReference type="GO" id="GO:0046857">
    <property type="term" value="F:oxidoreductase activity, acting on other nitrogenous compounds as donors, with NAD or NADP as acceptor"/>
    <property type="evidence" value="ECO:0007669"/>
    <property type="project" value="TreeGrafter"/>
</dbReference>
<dbReference type="PANTHER" id="PTHR23026:SF125">
    <property type="entry name" value="OXYGEN-INSENSITIVE NAD(P)H NITROREDUCTASE"/>
    <property type="match status" value="1"/>
</dbReference>
<gene>
    <name evidence="9" type="ORF">DY130_01220</name>
</gene>
<dbReference type="Proteomes" id="UP000784700">
    <property type="component" value="Unassembled WGS sequence"/>
</dbReference>
<keyword evidence="6" id="KW-0560">Oxidoreductase</keyword>
<reference evidence="9" key="1">
    <citation type="submission" date="2018-08" db="EMBL/GenBank/DDBJ databases">
        <title>Comparative genomics of wild bee and flower associated Lactobacillus reveals potential adaptation to the bee host.</title>
        <authorList>
            <person name="Vuong H.Q."/>
            <person name="Mcfrederick Q.S."/>
        </authorList>
    </citation>
    <scope>NUCLEOTIDE SEQUENCE</scope>
    <source>
        <strain evidence="9">HV_63</strain>
    </source>
</reference>
<evidence type="ECO:0000313" key="10">
    <source>
        <dbReference type="Proteomes" id="UP000784700"/>
    </source>
</evidence>
<dbReference type="GO" id="GO:0046256">
    <property type="term" value="P:2,4,6-trinitrotoluene catabolic process"/>
    <property type="evidence" value="ECO:0007669"/>
    <property type="project" value="TreeGrafter"/>
</dbReference>
<dbReference type="EMBL" id="QUBG01000001">
    <property type="protein sequence ID" value="TPR46165.1"/>
    <property type="molecule type" value="Genomic_DNA"/>
</dbReference>
<name>A0A9Q8IN19_9LACO</name>
<accession>A0A9Q8IN19</accession>
<dbReference type="InterPro" id="IPR033878">
    <property type="entry name" value="NfsB-like"/>
</dbReference>
<dbReference type="CDD" id="cd02149">
    <property type="entry name" value="NfsB-like"/>
    <property type="match status" value="1"/>
</dbReference>
<dbReference type="PANTHER" id="PTHR23026">
    <property type="entry name" value="NADPH NITROREDUCTASE"/>
    <property type="match status" value="1"/>
</dbReference>
<keyword evidence="7" id="KW-0520">NAD</keyword>
<evidence type="ECO:0000313" key="9">
    <source>
        <dbReference type="EMBL" id="TPR46165.1"/>
    </source>
</evidence>
<evidence type="ECO:0000259" key="8">
    <source>
        <dbReference type="Pfam" id="PF00881"/>
    </source>
</evidence>
<dbReference type="InterPro" id="IPR000415">
    <property type="entry name" value="Nitroreductase-like"/>
</dbReference>
<comment type="cofactor">
    <cofactor evidence="1">
        <name>FMN</name>
        <dbReference type="ChEBI" id="CHEBI:58210"/>
    </cofactor>
</comment>
<evidence type="ECO:0000256" key="3">
    <source>
        <dbReference type="ARBA" id="ARBA00022630"/>
    </source>
</evidence>